<organism evidence="1">
    <name type="scientific">marine sediment metagenome</name>
    <dbReference type="NCBI Taxonomy" id="412755"/>
    <lineage>
        <taxon>unclassified sequences</taxon>
        <taxon>metagenomes</taxon>
        <taxon>ecological metagenomes</taxon>
    </lineage>
</organism>
<proteinExistence type="predicted"/>
<reference evidence="1" key="1">
    <citation type="journal article" date="2015" name="Nature">
        <title>Complex archaea that bridge the gap between prokaryotes and eukaryotes.</title>
        <authorList>
            <person name="Spang A."/>
            <person name="Saw J.H."/>
            <person name="Jorgensen S.L."/>
            <person name="Zaremba-Niedzwiedzka K."/>
            <person name="Martijn J."/>
            <person name="Lind A.E."/>
            <person name="van Eijk R."/>
            <person name="Schleper C."/>
            <person name="Guy L."/>
            <person name="Ettema T.J."/>
        </authorList>
    </citation>
    <scope>NUCLEOTIDE SEQUENCE</scope>
</reference>
<name>A0A0F9K2M7_9ZZZZ</name>
<comment type="caution">
    <text evidence="1">The sequence shown here is derived from an EMBL/GenBank/DDBJ whole genome shotgun (WGS) entry which is preliminary data.</text>
</comment>
<dbReference type="AlphaFoldDB" id="A0A0F9K2M7"/>
<dbReference type="EMBL" id="LAZR01008832">
    <property type="protein sequence ID" value="KKM76304.1"/>
    <property type="molecule type" value="Genomic_DNA"/>
</dbReference>
<evidence type="ECO:0000313" key="1">
    <source>
        <dbReference type="EMBL" id="KKM76304.1"/>
    </source>
</evidence>
<gene>
    <name evidence="1" type="ORF">LCGC14_1381520</name>
</gene>
<sequence length="105" mass="12207">MKINKIEINFPCDVELPKGFEQVLSCLVDMVCKKYEAENKTRVMWPAGHGSKPLWREPEEPEWDDSVFFIDVAEREATEKEIKRKGGERHDNLKEMVKKGCPALE</sequence>
<accession>A0A0F9K2M7</accession>
<protein>
    <submittedName>
        <fullName evidence="1">Uncharacterized protein</fullName>
    </submittedName>
</protein>